<name>L9Y438_9EURY</name>
<proteinExistence type="predicted"/>
<evidence type="ECO:0000313" key="3">
    <source>
        <dbReference type="EMBL" id="ELY68849.1"/>
    </source>
</evidence>
<dbReference type="Proteomes" id="UP000011632">
    <property type="component" value="Unassembled WGS sequence"/>
</dbReference>
<keyword evidence="4" id="KW-1185">Reference proteome</keyword>
<evidence type="ECO:0000259" key="2">
    <source>
        <dbReference type="Pfam" id="PF18902"/>
    </source>
</evidence>
<evidence type="ECO:0000313" key="4">
    <source>
        <dbReference type="Proteomes" id="UP000011632"/>
    </source>
</evidence>
<dbReference type="AlphaFoldDB" id="L9Y438"/>
<reference evidence="3 4" key="1">
    <citation type="journal article" date="2014" name="PLoS Genet.">
        <title>Phylogenetically driven sequencing of extremely halophilic archaea reveals strategies for static and dynamic osmo-response.</title>
        <authorList>
            <person name="Becker E.A."/>
            <person name="Seitzer P.M."/>
            <person name="Tritt A."/>
            <person name="Larsen D."/>
            <person name="Krusor M."/>
            <person name="Yao A.I."/>
            <person name="Wu D."/>
            <person name="Madern D."/>
            <person name="Eisen J.A."/>
            <person name="Darling A.E."/>
            <person name="Facciotti M.T."/>
        </authorList>
    </citation>
    <scope>NUCLEOTIDE SEQUENCE [LARGE SCALE GENOMIC DNA]</scope>
    <source>
        <strain evidence="3 4">JCM 10478</strain>
    </source>
</reference>
<dbReference type="InterPro" id="IPR043717">
    <property type="entry name" value="DUF5658"/>
</dbReference>
<keyword evidence="1" id="KW-0472">Membrane</keyword>
<feature type="domain" description="DUF5658" evidence="2">
    <location>
        <begin position="32"/>
        <end position="116"/>
    </location>
</feature>
<keyword evidence="1" id="KW-1133">Transmembrane helix</keyword>
<organism evidence="3 4">
    <name type="scientific">Natrinema versiforme JCM 10478</name>
    <dbReference type="NCBI Taxonomy" id="1227496"/>
    <lineage>
        <taxon>Archaea</taxon>
        <taxon>Methanobacteriati</taxon>
        <taxon>Methanobacteriota</taxon>
        <taxon>Stenosarchaea group</taxon>
        <taxon>Halobacteria</taxon>
        <taxon>Halobacteriales</taxon>
        <taxon>Natrialbaceae</taxon>
        <taxon>Natrinema</taxon>
    </lineage>
</organism>
<sequence>MKQALSAPIAAGFGLERRFVTAVHWPTVCWALAILTYGIGDAATTVYLVATTPLVEGNPLVAAVIGCLGVWAVVPLKVVALVAFYGLSRVVPPDWRVGVPIGLVLVGGVVTTWNLSVGFPGVPAF</sequence>
<feature type="transmembrane region" description="Helical" evidence="1">
    <location>
        <begin position="97"/>
        <end position="115"/>
    </location>
</feature>
<keyword evidence="1" id="KW-0812">Transmembrane</keyword>
<feature type="transmembrane region" description="Helical" evidence="1">
    <location>
        <begin position="60"/>
        <end position="85"/>
    </location>
</feature>
<gene>
    <name evidence="3" type="ORF">C489_05768</name>
</gene>
<accession>L9Y438</accession>
<evidence type="ECO:0000256" key="1">
    <source>
        <dbReference type="SAM" id="Phobius"/>
    </source>
</evidence>
<dbReference type="Pfam" id="PF18902">
    <property type="entry name" value="DUF5658"/>
    <property type="match status" value="1"/>
</dbReference>
<protein>
    <recommendedName>
        <fullName evidence="2">DUF5658 domain-containing protein</fullName>
    </recommendedName>
</protein>
<comment type="caution">
    <text evidence="3">The sequence shown here is derived from an EMBL/GenBank/DDBJ whole genome shotgun (WGS) entry which is preliminary data.</text>
</comment>
<dbReference type="EMBL" id="AOID01000019">
    <property type="protein sequence ID" value="ELY68849.1"/>
    <property type="molecule type" value="Genomic_DNA"/>
</dbReference>
<feature type="transmembrane region" description="Helical" evidence="1">
    <location>
        <begin position="21"/>
        <end position="40"/>
    </location>
</feature>
<dbReference type="RefSeq" id="WP_006430211.1">
    <property type="nucleotide sequence ID" value="NZ_AOID01000019.1"/>
</dbReference>